<name>A0A8T4IJ67_9ACTN</name>
<evidence type="ECO:0000256" key="1">
    <source>
        <dbReference type="ARBA" id="ARBA00006068"/>
    </source>
</evidence>
<dbReference type="InterPro" id="IPR004474">
    <property type="entry name" value="LytR_CpsA_psr"/>
</dbReference>
<dbReference type="PANTHER" id="PTHR33392:SF6">
    <property type="entry name" value="POLYISOPRENYL-TEICHOIC ACID--PEPTIDOGLYCAN TEICHOIC ACID TRANSFERASE TAGU"/>
    <property type="match status" value="1"/>
</dbReference>
<dbReference type="Pfam" id="PF03816">
    <property type="entry name" value="LytR_cpsA_psr"/>
    <property type="match status" value="1"/>
</dbReference>
<feature type="region of interest" description="Disordered" evidence="2">
    <location>
        <begin position="592"/>
        <end position="647"/>
    </location>
</feature>
<dbReference type="Gene3D" id="3.30.70.2390">
    <property type="match status" value="1"/>
</dbReference>
<gene>
    <name evidence="6" type="ORF">KDA82_02720</name>
</gene>
<feature type="compositionally biased region" description="Gly residues" evidence="2">
    <location>
        <begin position="104"/>
        <end position="137"/>
    </location>
</feature>
<evidence type="ECO:0000256" key="3">
    <source>
        <dbReference type="SAM" id="Phobius"/>
    </source>
</evidence>
<evidence type="ECO:0000313" key="6">
    <source>
        <dbReference type="EMBL" id="MBR7671968.1"/>
    </source>
</evidence>
<protein>
    <submittedName>
        <fullName evidence="6">LCP family protein</fullName>
    </submittedName>
</protein>
<feature type="domain" description="LytR/CpsA/Psr regulator C-terminal" evidence="5">
    <location>
        <begin position="500"/>
        <end position="592"/>
    </location>
</feature>
<feature type="region of interest" description="Disordered" evidence="2">
    <location>
        <begin position="472"/>
        <end position="500"/>
    </location>
</feature>
<dbReference type="Gene3D" id="3.40.630.190">
    <property type="entry name" value="LCP protein"/>
    <property type="match status" value="1"/>
</dbReference>
<feature type="compositionally biased region" description="Low complexity" evidence="2">
    <location>
        <begin position="42"/>
        <end position="103"/>
    </location>
</feature>
<dbReference type="PANTHER" id="PTHR33392">
    <property type="entry name" value="POLYISOPRENYL-TEICHOIC ACID--PEPTIDOGLYCAN TEICHOIC ACID TRANSFERASE TAGU"/>
    <property type="match status" value="1"/>
</dbReference>
<evidence type="ECO:0000259" key="5">
    <source>
        <dbReference type="Pfam" id="PF13399"/>
    </source>
</evidence>
<comment type="caution">
    <text evidence="6">The sequence shown here is derived from an EMBL/GenBank/DDBJ whole genome shotgun (WGS) entry which is preliminary data.</text>
</comment>
<keyword evidence="3" id="KW-0472">Membrane</keyword>
<sequence>MRHNSIRGQWERPPTARDRGWDDSLYEDQGQRSPRQRRAEPDGAAQNAAQGPAQGPAQGQGQGAAQAAAAQSPAQGAAQSPAQGAAQAAGNGAQGGAHATTAGPGPGAGGGEGDGDGSADGGRGGGGGRSGGPGGGGRGKRKPQRRKRRALRWFVLCLSLLILVTAGAGFLYYQHLNGNLSKDDLNLGDSKLDKTDPNAHGQTPLNILLLGSDSRNSKENVKLGGARAEQGREPLADVQMLLHVSADRSNMSVISIPRDTKATIPKCTDPDDGKVYAEMTGKINTSLQNGGPGCTVATWEELTGIPVDHFMMIDFAGVVSMADAVGGVPVCVDKNVYDPKSKLRLEKGESVVKGEQALHWLRTRHGFGDGTDIGRARAQHMYMNSMVRQLKSGTKLTDPGKLRDLAEAATQALTVDEGLGTVKKLYDLGNDLKRVPTGRITMATMPWEYAEGGYVVPKEGDADQTFSMVRNDIALDGKDKKKKEKEKSPEPTEPSRPEAEIPVRVMNGTGTALQSPVTGRAASIAQTLVGEGFTQATADQTPKSQADTTISYPSESRRGDALAVAKALGVPERSVRHSSAVQDVTLVIGTDWREGSSYPKQADGGGGGGKGGGESGGGGEEKAPDSADALNGDDKKACMEVNPTYTW</sequence>
<feature type="region of interest" description="Disordered" evidence="2">
    <location>
        <begin position="535"/>
        <end position="558"/>
    </location>
</feature>
<dbReference type="EMBL" id="JAGSMN010000055">
    <property type="protein sequence ID" value="MBR7671968.1"/>
    <property type="molecule type" value="Genomic_DNA"/>
</dbReference>
<feature type="compositionally biased region" description="Basic and acidic residues" evidence="2">
    <location>
        <begin position="473"/>
        <end position="500"/>
    </location>
</feature>
<reference evidence="6" key="1">
    <citation type="submission" date="2021-04" db="EMBL/GenBank/DDBJ databases">
        <title>Sequencing of actinobacteria type strains.</title>
        <authorList>
            <person name="Nguyen G.-S."/>
            <person name="Wentzel A."/>
        </authorList>
    </citation>
    <scope>NUCLEOTIDE SEQUENCE</scope>
    <source>
        <strain evidence="6">DSM 42095</strain>
    </source>
</reference>
<evidence type="ECO:0000259" key="4">
    <source>
        <dbReference type="Pfam" id="PF03816"/>
    </source>
</evidence>
<dbReference type="NCBIfam" id="TIGR00350">
    <property type="entry name" value="lytR_cpsA_psr"/>
    <property type="match status" value="1"/>
</dbReference>
<dbReference type="InterPro" id="IPR050922">
    <property type="entry name" value="LytR/CpsA/Psr_CW_biosynth"/>
</dbReference>
<feature type="compositionally biased region" description="Polar residues" evidence="2">
    <location>
        <begin position="535"/>
        <end position="554"/>
    </location>
</feature>
<evidence type="ECO:0000256" key="2">
    <source>
        <dbReference type="SAM" id="MobiDB-lite"/>
    </source>
</evidence>
<dbReference type="AlphaFoldDB" id="A0A8T4IJ67"/>
<keyword evidence="7" id="KW-1185">Reference proteome</keyword>
<accession>A0A8T4IJ67</accession>
<dbReference type="Proteomes" id="UP000675554">
    <property type="component" value="Unassembled WGS sequence"/>
</dbReference>
<comment type="similarity">
    <text evidence="1">Belongs to the LytR/CpsA/Psr (LCP) family.</text>
</comment>
<dbReference type="Pfam" id="PF13399">
    <property type="entry name" value="LytR_C"/>
    <property type="match status" value="1"/>
</dbReference>
<proteinExistence type="inferred from homology"/>
<dbReference type="InterPro" id="IPR027381">
    <property type="entry name" value="LytR/CpsA/Psr_C"/>
</dbReference>
<feature type="region of interest" description="Disordered" evidence="2">
    <location>
        <begin position="1"/>
        <end position="146"/>
    </location>
</feature>
<organism evidence="6 7">
    <name type="scientific">Streptomyces daliensis</name>
    <dbReference type="NCBI Taxonomy" id="299421"/>
    <lineage>
        <taxon>Bacteria</taxon>
        <taxon>Bacillati</taxon>
        <taxon>Actinomycetota</taxon>
        <taxon>Actinomycetes</taxon>
        <taxon>Kitasatosporales</taxon>
        <taxon>Streptomycetaceae</taxon>
        <taxon>Streptomyces</taxon>
    </lineage>
</organism>
<feature type="transmembrane region" description="Helical" evidence="3">
    <location>
        <begin position="150"/>
        <end position="173"/>
    </location>
</feature>
<keyword evidence="3" id="KW-0812">Transmembrane</keyword>
<feature type="domain" description="Cell envelope-related transcriptional attenuator" evidence="4">
    <location>
        <begin position="236"/>
        <end position="391"/>
    </location>
</feature>
<feature type="compositionally biased region" description="Gly residues" evidence="2">
    <location>
        <begin position="603"/>
        <end position="618"/>
    </location>
</feature>
<evidence type="ECO:0000313" key="7">
    <source>
        <dbReference type="Proteomes" id="UP000675554"/>
    </source>
</evidence>
<keyword evidence="3" id="KW-1133">Transmembrane helix</keyword>